<evidence type="ECO:0000313" key="4">
    <source>
        <dbReference type="Proteomes" id="UP000197781"/>
    </source>
</evidence>
<sequence length="337" mass="38005">MKRYVLPFVSSLVAITFVTGCTSASDQLTVKDPAPPATENTAKSPVDALKGEKPADDLLQQFTVLAAQAKEANELTAFLDQHLAKTDTRTADQLFFALDQYYEKHLPTINDNFKALLSQPGNADKLYALQYPYDFNKLAGDDSFKQWLLNQTEGGLILKATNDMSFYWQVDFKALQKYAASLGEEGKDYLSIQETETGKPYLGDGGLQITRAELGPRMVEVEEYLVNYRSSPRAVKLRTLYINYLKTYLSDYRYDAIDEATMKLLPAVKEEYQNFAKKYEATKTGRIVKDYLSELAKNNDVVFEPGKSGESIIGELKPNISQFLNRLEVRIARTMNP</sequence>
<dbReference type="Proteomes" id="UP000197781">
    <property type="component" value="Chromosome"/>
</dbReference>
<evidence type="ECO:0000256" key="1">
    <source>
        <dbReference type="SAM" id="MobiDB-lite"/>
    </source>
</evidence>
<dbReference type="RefSeq" id="WP_088910368.1">
    <property type="nucleotide sequence ID" value="NZ_CP018145.1"/>
</dbReference>
<protein>
    <recommendedName>
        <fullName evidence="5">ATP-binding protein</fullName>
    </recommendedName>
</protein>
<gene>
    <name evidence="3" type="ORF">BP422_27245</name>
</gene>
<evidence type="ECO:0000256" key="2">
    <source>
        <dbReference type="SAM" id="SignalP"/>
    </source>
</evidence>
<dbReference type="PROSITE" id="PS51257">
    <property type="entry name" value="PROKAR_LIPOPROTEIN"/>
    <property type="match status" value="1"/>
</dbReference>
<evidence type="ECO:0008006" key="5">
    <source>
        <dbReference type="Google" id="ProtNLM"/>
    </source>
</evidence>
<dbReference type="KEGG" id="bfm:BP422_27245"/>
<proteinExistence type="predicted"/>
<accession>A0A220MP95</accession>
<feature type="region of interest" description="Disordered" evidence="1">
    <location>
        <begin position="29"/>
        <end position="48"/>
    </location>
</feature>
<keyword evidence="2" id="KW-0732">Signal</keyword>
<name>A0A220MP95_9BACL</name>
<dbReference type="AlphaFoldDB" id="A0A220MP95"/>
<reference evidence="3 4" key="1">
    <citation type="submission" date="2016-11" db="EMBL/GenBank/DDBJ databases">
        <authorList>
            <person name="Jaros S."/>
            <person name="Januszkiewicz K."/>
            <person name="Wedrychowicz H."/>
        </authorList>
    </citation>
    <scope>NUCLEOTIDE SEQUENCE [LARGE SCALE GENOMIC DNA]</scope>
    <source>
        <strain evidence="3 4">NF2</strain>
    </source>
</reference>
<feature type="signal peptide" evidence="2">
    <location>
        <begin position="1"/>
        <end position="24"/>
    </location>
</feature>
<feature type="chain" id="PRO_5012103666" description="ATP-binding protein" evidence="2">
    <location>
        <begin position="25"/>
        <end position="337"/>
    </location>
</feature>
<evidence type="ECO:0000313" key="3">
    <source>
        <dbReference type="EMBL" id="ASJ56891.1"/>
    </source>
</evidence>
<organism evidence="3 4">
    <name type="scientific">Brevibacillus formosus</name>
    <dbReference type="NCBI Taxonomy" id="54913"/>
    <lineage>
        <taxon>Bacteria</taxon>
        <taxon>Bacillati</taxon>
        <taxon>Bacillota</taxon>
        <taxon>Bacilli</taxon>
        <taxon>Bacillales</taxon>
        <taxon>Paenibacillaceae</taxon>
        <taxon>Brevibacillus</taxon>
    </lineage>
</organism>
<dbReference type="EMBL" id="CP018145">
    <property type="protein sequence ID" value="ASJ56891.1"/>
    <property type="molecule type" value="Genomic_DNA"/>
</dbReference>